<dbReference type="RefSeq" id="WP_311422849.1">
    <property type="nucleotide sequence ID" value="NZ_JAVREH010000009.1"/>
</dbReference>
<name>A0ABU2JAD4_9ACTN</name>
<sequence>MIRLGLAAAVLTGPWSAQPVELRCAHHFGWLIASPQLRDFTAALLRRWPDRPGAAELAAFVAKWPEITDEPALSPPPLPAAPPPHNSPRLHRPMVAITTRSELARLLWLTESELDWFADLQLRNRRVPSGPLRHYRYRSLPEERGKIRLLEIPKPRLREIQRRLLAHFVGAIPLHPAAHGAVPGRSVRTCVEAHSGRQVLVRCDLESFFASITRPRVRGLFDLIGLDDSGTAVVLAGLVTAAVPSQVLRSLPRPVRPGSIDAHRRGLHRLAAPHLPQGAPTSPGIANALAYSLDHRLSLLGEAVGARYTRYVDDLLFSGDEDLAVGALLAGVRDIARAEGFRLAERKTAVLRSSRRQAVLGTVLNVKPSIDRRELDRLRAVLHNCAVHGVASQAGGRPVPEFRERLAGQLAWVGSISTEKGQRLRREFQELDWSSG</sequence>
<dbReference type="PANTHER" id="PTHR34047:SF7">
    <property type="entry name" value="RNA-DIRECTED DNA POLYMERASE"/>
    <property type="match status" value="1"/>
</dbReference>
<evidence type="ECO:0000256" key="7">
    <source>
        <dbReference type="ARBA" id="ARBA00048173"/>
    </source>
</evidence>
<dbReference type="InterPro" id="IPR051083">
    <property type="entry name" value="GrpII_Intron_Splice-Mob/Def"/>
</dbReference>
<dbReference type="EC" id="2.7.7.49" evidence="1"/>
<keyword evidence="10" id="KW-1185">Reference proteome</keyword>
<reference evidence="10" key="1">
    <citation type="submission" date="2023-07" db="EMBL/GenBank/DDBJ databases">
        <title>30 novel species of actinomycetes from the DSMZ collection.</title>
        <authorList>
            <person name="Nouioui I."/>
        </authorList>
    </citation>
    <scope>NUCLEOTIDE SEQUENCE [LARGE SCALE GENOMIC DNA]</scope>
    <source>
        <strain evidence="10">DSM 44399</strain>
    </source>
</reference>
<dbReference type="EMBL" id="JAVREH010000009">
    <property type="protein sequence ID" value="MDT0261696.1"/>
    <property type="molecule type" value="Genomic_DNA"/>
</dbReference>
<evidence type="ECO:0000256" key="2">
    <source>
        <dbReference type="ARBA" id="ARBA00022679"/>
    </source>
</evidence>
<feature type="domain" description="Reverse transcriptase" evidence="8">
    <location>
        <begin position="121"/>
        <end position="364"/>
    </location>
</feature>
<dbReference type="InterPro" id="IPR000123">
    <property type="entry name" value="Reverse_transcriptase_msDNA"/>
</dbReference>
<keyword evidence="3 9" id="KW-0548">Nucleotidyltransferase</keyword>
<dbReference type="GO" id="GO:0003964">
    <property type="term" value="F:RNA-directed DNA polymerase activity"/>
    <property type="evidence" value="ECO:0007669"/>
    <property type="project" value="UniProtKB-KW"/>
</dbReference>
<evidence type="ECO:0000313" key="9">
    <source>
        <dbReference type="EMBL" id="MDT0261696.1"/>
    </source>
</evidence>
<evidence type="ECO:0000259" key="8">
    <source>
        <dbReference type="PROSITE" id="PS50878"/>
    </source>
</evidence>
<proteinExistence type="predicted"/>
<evidence type="ECO:0000313" key="10">
    <source>
        <dbReference type="Proteomes" id="UP001183176"/>
    </source>
</evidence>
<keyword evidence="6 9" id="KW-0695">RNA-directed DNA polymerase</keyword>
<dbReference type="PROSITE" id="PS50878">
    <property type="entry name" value="RT_POL"/>
    <property type="match status" value="1"/>
</dbReference>
<evidence type="ECO:0000256" key="4">
    <source>
        <dbReference type="ARBA" id="ARBA00022723"/>
    </source>
</evidence>
<dbReference type="InterPro" id="IPR000477">
    <property type="entry name" value="RT_dom"/>
</dbReference>
<keyword evidence="4" id="KW-0479">Metal-binding</keyword>
<comment type="catalytic activity">
    <reaction evidence="7">
        <text>DNA(n) + a 2'-deoxyribonucleoside 5'-triphosphate = DNA(n+1) + diphosphate</text>
        <dbReference type="Rhea" id="RHEA:22508"/>
        <dbReference type="Rhea" id="RHEA-COMP:17339"/>
        <dbReference type="Rhea" id="RHEA-COMP:17340"/>
        <dbReference type="ChEBI" id="CHEBI:33019"/>
        <dbReference type="ChEBI" id="CHEBI:61560"/>
        <dbReference type="ChEBI" id="CHEBI:173112"/>
        <dbReference type="EC" id="2.7.7.49"/>
    </reaction>
</comment>
<accession>A0ABU2JAD4</accession>
<protein>
    <recommendedName>
        <fullName evidence="1">RNA-directed DNA polymerase</fullName>
        <ecNumber evidence="1">2.7.7.49</ecNumber>
    </recommendedName>
</protein>
<keyword evidence="5" id="KW-0460">Magnesium</keyword>
<keyword evidence="2 9" id="KW-0808">Transferase</keyword>
<dbReference type="PANTHER" id="PTHR34047">
    <property type="entry name" value="NUCLEAR INTRON MATURASE 1, MITOCHONDRIAL-RELATED"/>
    <property type="match status" value="1"/>
</dbReference>
<evidence type="ECO:0000256" key="3">
    <source>
        <dbReference type="ARBA" id="ARBA00022695"/>
    </source>
</evidence>
<gene>
    <name evidence="9" type="ORF">RM423_09845</name>
</gene>
<comment type="caution">
    <text evidence="9">The sequence shown here is derived from an EMBL/GenBank/DDBJ whole genome shotgun (WGS) entry which is preliminary data.</text>
</comment>
<dbReference type="PRINTS" id="PR00866">
    <property type="entry name" value="RNADNAPOLMS"/>
</dbReference>
<evidence type="ECO:0000256" key="6">
    <source>
        <dbReference type="ARBA" id="ARBA00022918"/>
    </source>
</evidence>
<evidence type="ECO:0000256" key="5">
    <source>
        <dbReference type="ARBA" id="ARBA00022842"/>
    </source>
</evidence>
<dbReference type="CDD" id="cd03487">
    <property type="entry name" value="RT_Bac_retron_II"/>
    <property type="match status" value="1"/>
</dbReference>
<dbReference type="Pfam" id="PF00078">
    <property type="entry name" value="RVT_1"/>
    <property type="match status" value="1"/>
</dbReference>
<evidence type="ECO:0000256" key="1">
    <source>
        <dbReference type="ARBA" id="ARBA00012493"/>
    </source>
</evidence>
<organism evidence="9 10">
    <name type="scientific">Jatrophihabitans lederbergiae</name>
    <dbReference type="NCBI Taxonomy" id="3075547"/>
    <lineage>
        <taxon>Bacteria</taxon>
        <taxon>Bacillati</taxon>
        <taxon>Actinomycetota</taxon>
        <taxon>Actinomycetes</taxon>
        <taxon>Jatrophihabitantales</taxon>
        <taxon>Jatrophihabitantaceae</taxon>
        <taxon>Jatrophihabitans</taxon>
    </lineage>
</organism>
<dbReference type="Proteomes" id="UP001183176">
    <property type="component" value="Unassembled WGS sequence"/>
</dbReference>